<evidence type="ECO:0000313" key="2">
    <source>
        <dbReference type="Proteomes" id="UP000297700"/>
    </source>
</evidence>
<accession>A0A4Y9P3Z6</accession>
<dbReference type="EMBL" id="SPQS01000008">
    <property type="protein sequence ID" value="TFV75110.1"/>
    <property type="molecule type" value="Genomic_DNA"/>
</dbReference>
<sequence length="64" mass="6983">MAGLDPAIHASPLGIRTWMPGTGPGMTTLLQSHLHRRQHRKRLPCPAQVQLIRTGGLARHTVDA</sequence>
<dbReference type="Proteomes" id="UP000297700">
    <property type="component" value="Unassembled WGS sequence"/>
</dbReference>
<name>A0A4Y9P3Z6_9BRAD</name>
<evidence type="ECO:0000313" key="1">
    <source>
        <dbReference type="EMBL" id="TFV75110.1"/>
    </source>
</evidence>
<organism evidence="1 2">
    <name type="scientific">Bradyrhizobium frederickii</name>
    <dbReference type="NCBI Taxonomy" id="2560054"/>
    <lineage>
        <taxon>Bacteria</taxon>
        <taxon>Pseudomonadati</taxon>
        <taxon>Pseudomonadota</taxon>
        <taxon>Alphaproteobacteria</taxon>
        <taxon>Hyphomicrobiales</taxon>
        <taxon>Nitrobacteraceae</taxon>
        <taxon>Bradyrhizobium</taxon>
    </lineage>
</organism>
<proteinExistence type="predicted"/>
<protein>
    <submittedName>
        <fullName evidence="1">Uncharacterized protein</fullName>
    </submittedName>
</protein>
<reference evidence="1 2" key="1">
    <citation type="submission" date="2019-03" db="EMBL/GenBank/DDBJ databases">
        <title>Bradyrhizobium strains diversity.</title>
        <authorList>
            <person name="Urquiaga M.C.O."/>
            <person name="Hungria M."/>
            <person name="Delamuta J.R.M."/>
            <person name="Klepa M.S."/>
        </authorList>
    </citation>
    <scope>NUCLEOTIDE SEQUENCE [LARGE SCALE GENOMIC DNA]</scope>
    <source>
        <strain evidence="1 2">CNPSo 3426</strain>
    </source>
</reference>
<comment type="caution">
    <text evidence="1">The sequence shown here is derived from an EMBL/GenBank/DDBJ whole genome shotgun (WGS) entry which is preliminary data.</text>
</comment>
<dbReference type="AlphaFoldDB" id="A0A4Y9P3Z6"/>
<gene>
    <name evidence="1" type="ORF">E4K64_15425</name>
</gene>